<dbReference type="RefSeq" id="WP_028529863.1">
    <property type="nucleotide sequence ID" value="NZ_CABLBR010000035.1"/>
</dbReference>
<evidence type="ECO:0000259" key="1">
    <source>
        <dbReference type="Pfam" id="PF13556"/>
    </source>
</evidence>
<name>A0ABY5VGJ9_9FIRM</name>
<reference evidence="2" key="1">
    <citation type="journal article" date="2022" name="Cell">
        <title>Design, construction, and in vivo augmentation of a complex gut microbiome.</title>
        <authorList>
            <person name="Cheng A.G."/>
            <person name="Ho P.Y."/>
            <person name="Aranda-Diaz A."/>
            <person name="Jain S."/>
            <person name="Yu F.B."/>
            <person name="Meng X."/>
            <person name="Wang M."/>
            <person name="Iakiviak M."/>
            <person name="Nagashima K."/>
            <person name="Zhao A."/>
            <person name="Murugkar P."/>
            <person name="Patil A."/>
            <person name="Atabakhsh K."/>
            <person name="Weakley A."/>
            <person name="Yan J."/>
            <person name="Brumbaugh A.R."/>
            <person name="Higginbottom S."/>
            <person name="Dimas A."/>
            <person name="Shiver A.L."/>
            <person name="Deutschbauer A."/>
            <person name="Neff N."/>
            <person name="Sonnenburg J.L."/>
            <person name="Huang K.C."/>
            <person name="Fischbach M.A."/>
        </authorList>
    </citation>
    <scope>NUCLEOTIDE SEQUENCE</scope>
    <source>
        <strain evidence="2">DSM 19829</strain>
    </source>
</reference>
<gene>
    <name evidence="2" type="ORF">NQ502_18345</name>
</gene>
<dbReference type="Pfam" id="PF13556">
    <property type="entry name" value="HTH_30"/>
    <property type="match status" value="1"/>
</dbReference>
<dbReference type="Gene3D" id="1.10.10.2840">
    <property type="entry name" value="PucR C-terminal helix-turn-helix domain"/>
    <property type="match status" value="1"/>
</dbReference>
<dbReference type="PANTHER" id="PTHR33744">
    <property type="entry name" value="CARBOHYDRATE DIACID REGULATOR"/>
    <property type="match status" value="1"/>
</dbReference>
<sequence>MKLSMWMIAERLQKYNPKYDIKNGEARITGVRFFSGEEMAFTEQYVYLGMDAGITSHAHAEEEVVLINGGDIILLQSTNMNNILNDLLAVFDYYNTWESSLWAESAYKSFQRLLDMSDSVLGNPMMISDADGNILAMSSLYRDEDINEYWVEARNTNHVPTAVLGSPMRSPGGSLVRSWTNEAAQYVMPDGTNTIGAVLISEGENVAAFSLWAYRKPINPGNVWLVKVLCSVITSMIGKKEQSAGLRSSSAIISDLLDGTEIDVELIRKLELKCSSPWQLIVIDNPYRSDTFYTRGIVSRLREHTTPSVPLIYRDRAVALVSAEDAQPLLKSILGGNEKQYYLAGLSMPFDDLANITVRYEQTLFALERAEGNPGIYLSEDCAFEYLLSLTGDKNKRQMLTHPALAKLRRYDIENGGDFYHTLYQYLLNERSILLGSQALHIHRNSFMYRIQRIKALLGIDLDDPMIRNYLLLSYMLDH</sequence>
<dbReference type="EMBL" id="CP102290">
    <property type="protein sequence ID" value="UWP59296.1"/>
    <property type="molecule type" value="Genomic_DNA"/>
</dbReference>
<protein>
    <submittedName>
        <fullName evidence="2">Helix-turn-helix domain-containing protein</fullName>
    </submittedName>
</protein>
<dbReference type="Proteomes" id="UP001060164">
    <property type="component" value="Chromosome"/>
</dbReference>
<organism evidence="2 3">
    <name type="scientific">Ruminococcus gauvreauii</name>
    <dbReference type="NCBI Taxonomy" id="438033"/>
    <lineage>
        <taxon>Bacteria</taxon>
        <taxon>Bacillati</taxon>
        <taxon>Bacillota</taxon>
        <taxon>Clostridia</taxon>
        <taxon>Eubacteriales</taxon>
        <taxon>Oscillospiraceae</taxon>
        <taxon>Ruminococcus</taxon>
    </lineage>
</organism>
<dbReference type="InterPro" id="IPR042070">
    <property type="entry name" value="PucR_C-HTH_sf"/>
</dbReference>
<evidence type="ECO:0000313" key="2">
    <source>
        <dbReference type="EMBL" id="UWP59296.1"/>
    </source>
</evidence>
<keyword evidence="3" id="KW-1185">Reference proteome</keyword>
<dbReference type="InterPro" id="IPR051448">
    <property type="entry name" value="CdaR-like_regulators"/>
</dbReference>
<proteinExistence type="predicted"/>
<dbReference type="InterPro" id="IPR025736">
    <property type="entry name" value="PucR_C-HTH_dom"/>
</dbReference>
<feature type="domain" description="PucR C-terminal helix-turn-helix" evidence="1">
    <location>
        <begin position="421"/>
        <end position="473"/>
    </location>
</feature>
<evidence type="ECO:0000313" key="3">
    <source>
        <dbReference type="Proteomes" id="UP001060164"/>
    </source>
</evidence>
<accession>A0ABY5VGJ9</accession>